<dbReference type="KEGG" id="cbak:DA792_09950"/>
<dbReference type="GO" id="GO:0006508">
    <property type="term" value="P:proteolysis"/>
    <property type="evidence" value="ECO:0007669"/>
    <property type="project" value="UniProtKB-KW"/>
</dbReference>
<evidence type="ECO:0000313" key="2">
    <source>
        <dbReference type="Proteomes" id="UP000241447"/>
    </source>
</evidence>
<dbReference type="Pfam" id="PF20339">
    <property type="entry name" value="DUF6634"/>
    <property type="match status" value="1"/>
</dbReference>
<evidence type="ECO:0000313" key="1">
    <source>
        <dbReference type="EMBL" id="AVW91365.1"/>
    </source>
</evidence>
<accession>A0A2R4M2G7</accession>
<keyword evidence="1" id="KW-0378">Hydrolase</keyword>
<dbReference type="EMBL" id="CP028475">
    <property type="protein sequence ID" value="AVW91365.1"/>
    <property type="molecule type" value="Genomic_DNA"/>
</dbReference>
<organism evidence="1 2">
    <name type="scientific">Celeribacter baekdonensis</name>
    <dbReference type="NCBI Taxonomy" id="875171"/>
    <lineage>
        <taxon>Bacteria</taxon>
        <taxon>Pseudomonadati</taxon>
        <taxon>Pseudomonadota</taxon>
        <taxon>Alphaproteobacteria</taxon>
        <taxon>Rhodobacterales</taxon>
        <taxon>Roseobacteraceae</taxon>
        <taxon>Celeribacter</taxon>
    </lineage>
</organism>
<name>A0A2R4M2G7_9RHOB</name>
<gene>
    <name evidence="1" type="ORF">DA792_09950</name>
</gene>
<proteinExistence type="predicted"/>
<sequence>MPSIFAQKLWKQKLVAALAAADAGPSASDLVNAPALNHWRAFVTPKGSPFLFGMVSGHPRLGSRWITTSQLVGINPTHGWARTASRWYQLSCPFADLEAKVARGLGVSDAGPDFLQVGMPGCPSLDDMTKLSLLLSAWRNRILQADGDRHV</sequence>
<protein>
    <submittedName>
        <fullName evidence="1">ATP-dependent Lon protease</fullName>
    </submittedName>
</protein>
<dbReference type="AlphaFoldDB" id="A0A2R4M2G7"/>
<dbReference type="InterPro" id="IPR046574">
    <property type="entry name" value="DUF6634"/>
</dbReference>
<keyword evidence="1" id="KW-0645">Protease</keyword>
<reference evidence="1 2" key="1">
    <citation type="submission" date="2018-03" db="EMBL/GenBank/DDBJ databases">
        <title>The Complete Genome of Celeribacter baekdonensis strain LH4, a Thiosulfate-Oxidizing Alphaproteobacterium Isolated from Gulf of Mexico Continental Slope Sediments.</title>
        <authorList>
            <person name="Flood B.E."/>
            <person name="Bailey J.V."/>
            <person name="Leprich D."/>
        </authorList>
    </citation>
    <scope>NUCLEOTIDE SEQUENCE [LARGE SCALE GENOMIC DNA]</scope>
    <source>
        <strain evidence="1 2">LH4</strain>
    </source>
</reference>
<dbReference type="Proteomes" id="UP000241447">
    <property type="component" value="Chromosome"/>
</dbReference>
<dbReference type="GO" id="GO:0008233">
    <property type="term" value="F:peptidase activity"/>
    <property type="evidence" value="ECO:0007669"/>
    <property type="project" value="UniProtKB-KW"/>
</dbReference>
<dbReference type="OrthoDB" id="7870532at2"/>